<protein>
    <recommendedName>
        <fullName evidence="2">histidine kinase</fullName>
        <ecNumber evidence="2">2.7.13.3</ecNumber>
    </recommendedName>
</protein>
<dbReference type="PROSITE" id="PS50109">
    <property type="entry name" value="HIS_KIN"/>
    <property type="match status" value="1"/>
</dbReference>
<dbReference type="InterPro" id="IPR000700">
    <property type="entry name" value="PAS-assoc_C"/>
</dbReference>
<dbReference type="Pfam" id="PF02518">
    <property type="entry name" value="HATPase_c"/>
    <property type="match status" value="1"/>
</dbReference>
<feature type="domain" description="PAS" evidence="7">
    <location>
        <begin position="267"/>
        <end position="338"/>
    </location>
</feature>
<dbReference type="InterPro" id="IPR004358">
    <property type="entry name" value="Sig_transdc_His_kin-like_C"/>
</dbReference>
<dbReference type="InterPro" id="IPR000014">
    <property type="entry name" value="PAS"/>
</dbReference>
<dbReference type="EMBL" id="FZOU01000007">
    <property type="protein sequence ID" value="SNT32122.1"/>
    <property type="molecule type" value="Genomic_DNA"/>
</dbReference>
<dbReference type="InterPro" id="IPR036097">
    <property type="entry name" value="HisK_dim/P_sf"/>
</dbReference>
<evidence type="ECO:0000256" key="2">
    <source>
        <dbReference type="ARBA" id="ARBA00012438"/>
    </source>
</evidence>
<dbReference type="SUPFAM" id="SSF55874">
    <property type="entry name" value="ATPase domain of HSP90 chaperone/DNA topoisomerase II/histidine kinase"/>
    <property type="match status" value="1"/>
</dbReference>
<dbReference type="Gene3D" id="1.10.287.130">
    <property type="match status" value="1"/>
</dbReference>
<evidence type="ECO:0000256" key="1">
    <source>
        <dbReference type="ARBA" id="ARBA00000085"/>
    </source>
</evidence>
<feature type="domain" description="PAC" evidence="8">
    <location>
        <begin position="214"/>
        <end position="266"/>
    </location>
</feature>
<evidence type="ECO:0000313" key="9">
    <source>
        <dbReference type="EMBL" id="SNT32122.1"/>
    </source>
</evidence>
<dbReference type="InterPro" id="IPR003661">
    <property type="entry name" value="HisK_dim/P_dom"/>
</dbReference>
<dbReference type="InterPro" id="IPR001610">
    <property type="entry name" value="PAC"/>
</dbReference>
<feature type="domain" description="Histidine kinase" evidence="6">
    <location>
        <begin position="406"/>
        <end position="620"/>
    </location>
</feature>
<dbReference type="InterPro" id="IPR003594">
    <property type="entry name" value="HATPase_dom"/>
</dbReference>
<reference evidence="9 10" key="1">
    <citation type="submission" date="2017-06" db="EMBL/GenBank/DDBJ databases">
        <authorList>
            <person name="Kim H.J."/>
            <person name="Triplett B.A."/>
        </authorList>
    </citation>
    <scope>NUCLEOTIDE SEQUENCE [LARGE SCALE GENOMIC DNA]</scope>
    <source>
        <strain evidence="9 10">DSM 18704</strain>
    </source>
</reference>
<dbReference type="SMART" id="SM00091">
    <property type="entry name" value="PAS"/>
    <property type="match status" value="3"/>
</dbReference>
<dbReference type="Gene3D" id="3.30.565.10">
    <property type="entry name" value="Histidine kinase-like ATPase, C-terminal domain"/>
    <property type="match status" value="1"/>
</dbReference>
<evidence type="ECO:0000259" key="8">
    <source>
        <dbReference type="PROSITE" id="PS50113"/>
    </source>
</evidence>
<evidence type="ECO:0000256" key="3">
    <source>
        <dbReference type="ARBA" id="ARBA00022553"/>
    </source>
</evidence>
<sequence length="632" mass="70834">MQPFHQRLSDESDEVRLRKIADTLPTYIAYVGPDLRYRMANRMYEQQFGLSSGQIVGRLVAEVVGPSFERVGRYLRAALAGETQRFETPMHTLDGVRHLEVSHIPDRDAEGRVVGVIVHGLDVTERLQAQEALRRSEDRLRMALDAASGVGAWDWDIVTDKVYADSGFAQLYSVDEEQARNGIRIAEFQRNIHPEDADRVASGIAAAMRTGERFREEYRLLQPDGSSRWVCAVGRCIFAVDGAPVRFPGVAFDITDRRRNEEIVRASEERLRIAVDTAKLGSWELDLTTEQILCSAQCKANYGVAPEDELTYDYFLQCVHPEDRESLQREVDRAVETGTDYRHEYRILWPDESVHWVIANGRTVRDREDRPTKMIGVTLDVTERHHAETALMQSEKLAAVGRLASSIAHEINNPLESVMNLLYLARLTAEDRDTRSYLDMADQELQRVAVIANQTLRFHKQSTRPVLSACEDLIGSVLTIYQGRLVNSSVRVEKRKRAQRPVLCFDGEIRQVLNNLFGNAIDAMPQGGRLLVRSRETTAWKSGERGLAITVADTGAGMSAATARRIFDPFFTTKGIGGTGLGLWVSQEIVARHRGSLRVRSRRAPGGAGTVFILFLPFDFLPPGPVAETASA</sequence>
<dbReference type="Gene3D" id="2.10.70.100">
    <property type="match status" value="2"/>
</dbReference>
<dbReference type="PANTHER" id="PTHR43304">
    <property type="entry name" value="PHYTOCHROME-LIKE PROTEIN CPH1"/>
    <property type="match status" value="1"/>
</dbReference>
<dbReference type="Pfam" id="PF08447">
    <property type="entry name" value="PAS_3"/>
    <property type="match status" value="2"/>
</dbReference>
<dbReference type="InterPro" id="IPR035965">
    <property type="entry name" value="PAS-like_dom_sf"/>
</dbReference>
<dbReference type="CDD" id="cd00082">
    <property type="entry name" value="HisKA"/>
    <property type="match status" value="1"/>
</dbReference>
<evidence type="ECO:0000259" key="7">
    <source>
        <dbReference type="PROSITE" id="PS50112"/>
    </source>
</evidence>
<keyword evidence="4" id="KW-0808">Transferase</keyword>
<keyword evidence="3" id="KW-0597">Phosphoprotein</keyword>
<keyword evidence="5" id="KW-0418">Kinase</keyword>
<dbReference type="NCBIfam" id="TIGR00229">
    <property type="entry name" value="sensory_box"/>
    <property type="match status" value="3"/>
</dbReference>
<keyword evidence="10" id="KW-1185">Reference proteome</keyword>
<dbReference type="InterPro" id="IPR013655">
    <property type="entry name" value="PAS_fold_3"/>
</dbReference>
<dbReference type="InterPro" id="IPR005467">
    <property type="entry name" value="His_kinase_dom"/>
</dbReference>
<accession>A0A239LQE6</accession>
<evidence type="ECO:0000313" key="10">
    <source>
        <dbReference type="Proteomes" id="UP000198356"/>
    </source>
</evidence>
<feature type="domain" description="PAC" evidence="8">
    <location>
        <begin position="84"/>
        <end position="135"/>
    </location>
</feature>
<evidence type="ECO:0000256" key="5">
    <source>
        <dbReference type="ARBA" id="ARBA00022777"/>
    </source>
</evidence>
<dbReference type="InterPro" id="IPR036890">
    <property type="entry name" value="HATPase_C_sf"/>
</dbReference>
<dbReference type="SUPFAM" id="SSF55785">
    <property type="entry name" value="PYP-like sensor domain (PAS domain)"/>
    <property type="match status" value="3"/>
</dbReference>
<dbReference type="Pfam" id="PF08448">
    <property type="entry name" value="PAS_4"/>
    <property type="match status" value="1"/>
</dbReference>
<dbReference type="AlphaFoldDB" id="A0A239LQE6"/>
<dbReference type="SUPFAM" id="SSF47384">
    <property type="entry name" value="Homodimeric domain of signal transducing histidine kinase"/>
    <property type="match status" value="1"/>
</dbReference>
<dbReference type="GO" id="GO:0000155">
    <property type="term" value="F:phosphorelay sensor kinase activity"/>
    <property type="evidence" value="ECO:0007669"/>
    <property type="project" value="InterPro"/>
</dbReference>
<evidence type="ECO:0000259" key="6">
    <source>
        <dbReference type="PROSITE" id="PS50109"/>
    </source>
</evidence>
<dbReference type="PANTHER" id="PTHR43304:SF1">
    <property type="entry name" value="PAC DOMAIN-CONTAINING PROTEIN"/>
    <property type="match status" value="1"/>
</dbReference>
<proteinExistence type="predicted"/>
<dbReference type="InterPro" id="IPR052162">
    <property type="entry name" value="Sensor_kinase/Photoreceptor"/>
</dbReference>
<dbReference type="CDD" id="cd00130">
    <property type="entry name" value="PAS"/>
    <property type="match status" value="3"/>
</dbReference>
<dbReference type="Gene3D" id="3.30.450.20">
    <property type="entry name" value="PAS domain"/>
    <property type="match status" value="3"/>
</dbReference>
<gene>
    <name evidence="9" type="ORF">SAMN05421770_107171</name>
</gene>
<dbReference type="PRINTS" id="PR00344">
    <property type="entry name" value="BCTRLSENSOR"/>
</dbReference>
<evidence type="ECO:0000256" key="4">
    <source>
        <dbReference type="ARBA" id="ARBA00022679"/>
    </source>
</evidence>
<dbReference type="SMART" id="SM00388">
    <property type="entry name" value="HisKA"/>
    <property type="match status" value="1"/>
</dbReference>
<dbReference type="Pfam" id="PF00512">
    <property type="entry name" value="HisKA"/>
    <property type="match status" value="1"/>
</dbReference>
<dbReference type="SMART" id="SM00086">
    <property type="entry name" value="PAC"/>
    <property type="match status" value="3"/>
</dbReference>
<dbReference type="InterPro" id="IPR013656">
    <property type="entry name" value="PAS_4"/>
</dbReference>
<comment type="catalytic activity">
    <reaction evidence="1">
        <text>ATP + protein L-histidine = ADP + protein N-phospho-L-histidine.</text>
        <dbReference type="EC" id="2.7.13.3"/>
    </reaction>
</comment>
<dbReference type="PROSITE" id="PS50112">
    <property type="entry name" value="PAS"/>
    <property type="match status" value="1"/>
</dbReference>
<feature type="domain" description="PAC" evidence="8">
    <location>
        <begin position="341"/>
        <end position="393"/>
    </location>
</feature>
<dbReference type="Proteomes" id="UP000198356">
    <property type="component" value="Unassembled WGS sequence"/>
</dbReference>
<dbReference type="SMART" id="SM00387">
    <property type="entry name" value="HATPase_c"/>
    <property type="match status" value="1"/>
</dbReference>
<dbReference type="EC" id="2.7.13.3" evidence="2"/>
<organism evidence="9 10">
    <name type="scientific">Granulicella rosea</name>
    <dbReference type="NCBI Taxonomy" id="474952"/>
    <lineage>
        <taxon>Bacteria</taxon>
        <taxon>Pseudomonadati</taxon>
        <taxon>Acidobacteriota</taxon>
        <taxon>Terriglobia</taxon>
        <taxon>Terriglobales</taxon>
        <taxon>Acidobacteriaceae</taxon>
        <taxon>Granulicella</taxon>
    </lineage>
</organism>
<name>A0A239LQE6_9BACT</name>
<dbReference type="PROSITE" id="PS50113">
    <property type="entry name" value="PAC"/>
    <property type="match status" value="3"/>
</dbReference>